<dbReference type="InterPro" id="IPR045665">
    <property type="entry name" value="DUF6386"/>
</dbReference>
<dbReference type="Proteomes" id="UP001242480">
    <property type="component" value="Unassembled WGS sequence"/>
</dbReference>
<dbReference type="EMBL" id="JAUSVX010000021">
    <property type="protein sequence ID" value="MDQ0474215.1"/>
    <property type="molecule type" value="Genomic_DNA"/>
</dbReference>
<evidence type="ECO:0000313" key="1">
    <source>
        <dbReference type="EMBL" id="MDQ0474215.1"/>
    </source>
</evidence>
<accession>A0ABU0JIV9</accession>
<comment type="caution">
    <text evidence="1">The sequence shown here is derived from an EMBL/GenBank/DDBJ whole genome shotgun (WGS) entry which is preliminary data.</text>
</comment>
<name>A0ABU0JIV9_9HYPH</name>
<dbReference type="RefSeq" id="WP_307283461.1">
    <property type="nucleotide sequence ID" value="NZ_JAUSVX010000021.1"/>
</dbReference>
<organism evidence="1 2">
    <name type="scientific">Labrys wisconsinensis</name>
    <dbReference type="NCBI Taxonomy" id="425677"/>
    <lineage>
        <taxon>Bacteria</taxon>
        <taxon>Pseudomonadati</taxon>
        <taxon>Pseudomonadota</taxon>
        <taxon>Alphaproteobacteria</taxon>
        <taxon>Hyphomicrobiales</taxon>
        <taxon>Xanthobacteraceae</taxon>
        <taxon>Labrys</taxon>
    </lineage>
</organism>
<evidence type="ECO:0000313" key="2">
    <source>
        <dbReference type="Proteomes" id="UP001242480"/>
    </source>
</evidence>
<protein>
    <submittedName>
        <fullName evidence="1">Uncharacterized protein</fullName>
    </submittedName>
</protein>
<sequence length="401" mass="43232">MGEKTITIGTDVATLVLFHPDDLPHRHADPIAWYAYDFAYRRESAAGRLVAFGTGSDGGFAVRLTTGGLTRREADLACTPWAFPLVVRHGRILLDNTDALPGEEQMVQPAARESWYDIAEGSYRATVHPIAAEEAGLPDYVVTFEPVADIAAIAVADTPPDLRPLRGREPAPMPGMATEHQFEWPRSAPAEAEVPALPVEPGIAVLPGQTVQFPVSDAVAEAVFPSEGEGLEALVLAPSFAAGGLAVLAVPNQLSRRGEEPAVLGVVGRHVVRIRRGARPQPLHPLAAAPLAKPAMAADERSVGAFRARLAEHAARDAAFRSRLQHPAFETERFASFASGEAMTTWALMHLDLPFPDRLALYASPLRERIAGLERILDGDGPGPDRPPSAIARLMERLWRR</sequence>
<proteinExistence type="predicted"/>
<gene>
    <name evidence="1" type="ORF">QO011_007255</name>
</gene>
<reference evidence="1 2" key="1">
    <citation type="submission" date="2023-07" db="EMBL/GenBank/DDBJ databases">
        <title>Genomic Encyclopedia of Type Strains, Phase IV (KMG-IV): sequencing the most valuable type-strain genomes for metagenomic binning, comparative biology and taxonomic classification.</title>
        <authorList>
            <person name="Goeker M."/>
        </authorList>
    </citation>
    <scope>NUCLEOTIDE SEQUENCE [LARGE SCALE GENOMIC DNA]</scope>
    <source>
        <strain evidence="1 2">DSM 19619</strain>
    </source>
</reference>
<keyword evidence="2" id="KW-1185">Reference proteome</keyword>
<dbReference type="Pfam" id="PF19923">
    <property type="entry name" value="DUF6386"/>
    <property type="match status" value="1"/>
</dbReference>